<keyword evidence="2" id="KW-1185">Reference proteome</keyword>
<organism evidence="1 2">
    <name type="scientific">Paraburkholderia phymatum</name>
    <dbReference type="NCBI Taxonomy" id="148447"/>
    <lineage>
        <taxon>Bacteria</taxon>
        <taxon>Pseudomonadati</taxon>
        <taxon>Pseudomonadota</taxon>
        <taxon>Betaproteobacteria</taxon>
        <taxon>Burkholderiales</taxon>
        <taxon>Burkholderiaceae</taxon>
        <taxon>Paraburkholderia</taxon>
    </lineage>
</organism>
<dbReference type="Proteomes" id="UP001558850">
    <property type="component" value="Unassembled WGS sequence"/>
</dbReference>
<gene>
    <name evidence="1" type="ORF">AB4Y32_39715</name>
</gene>
<accession>A0ACC6UDN6</accession>
<proteinExistence type="predicted"/>
<sequence>MLKYLVDVPNAITAIGLVLAIGAMHLTVNGHPDVAIGVLIWAVMLDHLDGLVARRMKNRPREYALVGGDMDSATDMVSAAIVPGLLAMQLAHGSILSLVSSVLIALAACLRVGYFNNFGLVETGRFYGVPMTYTAPITGLFFVIAKFWTSFSIAAVLPWELIVMAALHVSPYGPPPLRGAGLLLVFLYASVISMILILL</sequence>
<evidence type="ECO:0000313" key="1">
    <source>
        <dbReference type="EMBL" id="MEX3937764.1"/>
    </source>
</evidence>
<reference evidence="1" key="1">
    <citation type="submission" date="2024-07" db="EMBL/GenBank/DDBJ databases">
        <title>A survey of Mimosa microsymbionts across Brazilian biomes reveals a high diversity of Paraburkholderia nodulating endemic species, but also that Cupriavidus is common as a symbiont of widespread species.</title>
        <authorList>
            <person name="Rouws L."/>
            <person name="Barauna A."/>
            <person name="Beukes C."/>
            <person name="Rouws J.R.C."/>
            <person name="De Faria S.M."/>
            <person name="Gross E."/>
            <person name="Bueno Dos Reis Junior F."/>
            <person name="Simon M.F."/>
            <person name="Maluk M."/>
            <person name="Odee D.W."/>
            <person name="Kenicer G."/>
            <person name="Young J.P.W."/>
            <person name="Reis V.M."/>
            <person name="Zilli J."/>
            <person name="James E.K."/>
        </authorList>
    </citation>
    <scope>NUCLEOTIDE SEQUENCE</scope>
    <source>
        <strain evidence="1">EG181B</strain>
    </source>
</reference>
<comment type="caution">
    <text evidence="1">The sequence shown here is derived from an EMBL/GenBank/DDBJ whole genome shotgun (WGS) entry which is preliminary data.</text>
</comment>
<evidence type="ECO:0000313" key="2">
    <source>
        <dbReference type="Proteomes" id="UP001558850"/>
    </source>
</evidence>
<protein>
    <submittedName>
        <fullName evidence="1">CDP-alcohol phosphatidyltransferase family protein</fullName>
    </submittedName>
</protein>
<name>A0ACC6UDN6_9BURK</name>
<dbReference type="EMBL" id="JBFRCH010000067">
    <property type="protein sequence ID" value="MEX3937764.1"/>
    <property type="molecule type" value="Genomic_DNA"/>
</dbReference>